<dbReference type="EMBL" id="UGOA01000001">
    <property type="protein sequence ID" value="STX43171.1"/>
    <property type="molecule type" value="Genomic_DNA"/>
</dbReference>
<dbReference type="OrthoDB" id="5650375at2"/>
<evidence type="ECO:0000313" key="4">
    <source>
        <dbReference type="EMBL" id="STX43171.1"/>
    </source>
</evidence>
<name>A0A378J869_9GAMM</name>
<dbReference type="InterPro" id="IPR001638">
    <property type="entry name" value="Solute-binding_3/MltF_N"/>
</dbReference>
<comment type="similarity">
    <text evidence="1">Belongs to the bacterial solute-binding protein 3 family.</text>
</comment>
<dbReference type="AlphaFoldDB" id="A0A378J869"/>
<dbReference type="SMART" id="SM00062">
    <property type="entry name" value="PBPb"/>
    <property type="match status" value="1"/>
</dbReference>
<gene>
    <name evidence="4" type="primary">artJ_3</name>
    <name evidence="4" type="ORF">NCTC13292_01992</name>
</gene>
<dbReference type="RefSeq" id="WP_115221633.1">
    <property type="nucleotide sequence ID" value="NZ_UGOA01000001.1"/>
</dbReference>
<protein>
    <submittedName>
        <fullName evidence="4">Arginine-binding periplasmic protein</fullName>
    </submittedName>
</protein>
<evidence type="ECO:0000256" key="1">
    <source>
        <dbReference type="ARBA" id="ARBA00010333"/>
    </source>
</evidence>
<dbReference type="SUPFAM" id="SSF53850">
    <property type="entry name" value="Periplasmic binding protein-like II"/>
    <property type="match status" value="1"/>
</dbReference>
<dbReference type="PANTHER" id="PTHR35936:SF19">
    <property type="entry name" value="AMINO-ACID-BINDING PROTEIN YXEM-RELATED"/>
    <property type="match status" value="1"/>
</dbReference>
<feature type="domain" description="Solute-binding protein family 3/N-terminal" evidence="3">
    <location>
        <begin position="5"/>
        <end position="215"/>
    </location>
</feature>
<keyword evidence="5" id="KW-1185">Reference proteome</keyword>
<evidence type="ECO:0000313" key="5">
    <source>
        <dbReference type="Proteomes" id="UP000254677"/>
    </source>
</evidence>
<dbReference type="PANTHER" id="PTHR35936">
    <property type="entry name" value="MEMBRANE-BOUND LYTIC MUREIN TRANSGLYCOSYLASE F"/>
    <property type="match status" value="1"/>
</dbReference>
<proteinExistence type="inferred from homology"/>
<sequence>MFKPPYILSPHNSFDIDLAKLLCERLQEQCRSIPMGMNALYKGLEEGEVDLAMGGIPVSYALKINFIFSLPYMLSKGQFLVLKENPIHSVNGLQGQTVGVLRNILNGGVFYNYLLNDYQKRFQITLYEDVEDVLADLNNHSIAAAFLDRSSVNYWVQEGSAQFKPLGRIHTIGNGIAILALPKNKKLIERINVILEDIEKDSTYLKLYGIYFSNE</sequence>
<organism evidence="4 5">
    <name type="scientific">Legionella donaldsonii</name>
    <dbReference type="NCBI Taxonomy" id="45060"/>
    <lineage>
        <taxon>Bacteria</taxon>
        <taxon>Pseudomonadati</taxon>
        <taxon>Pseudomonadota</taxon>
        <taxon>Gammaproteobacteria</taxon>
        <taxon>Legionellales</taxon>
        <taxon>Legionellaceae</taxon>
        <taxon>Legionella</taxon>
    </lineage>
</organism>
<reference evidence="4 5" key="1">
    <citation type="submission" date="2018-06" db="EMBL/GenBank/DDBJ databases">
        <authorList>
            <consortium name="Pathogen Informatics"/>
            <person name="Doyle S."/>
        </authorList>
    </citation>
    <scope>NUCLEOTIDE SEQUENCE [LARGE SCALE GENOMIC DNA]</scope>
    <source>
        <strain evidence="4 5">NCTC13292</strain>
    </source>
</reference>
<evidence type="ECO:0000256" key="2">
    <source>
        <dbReference type="ARBA" id="ARBA00022729"/>
    </source>
</evidence>
<dbReference type="Proteomes" id="UP000254677">
    <property type="component" value="Unassembled WGS sequence"/>
</dbReference>
<keyword evidence="2" id="KW-0732">Signal</keyword>
<dbReference type="Gene3D" id="3.40.190.10">
    <property type="entry name" value="Periplasmic binding protein-like II"/>
    <property type="match status" value="2"/>
</dbReference>
<accession>A0A378J869</accession>
<evidence type="ECO:0000259" key="3">
    <source>
        <dbReference type="SMART" id="SM00062"/>
    </source>
</evidence>
<dbReference type="Pfam" id="PF00497">
    <property type="entry name" value="SBP_bac_3"/>
    <property type="match status" value="1"/>
</dbReference>